<dbReference type="Proteomes" id="UP000219252">
    <property type="component" value="Unassembled WGS sequence"/>
</dbReference>
<evidence type="ECO:0000313" key="1">
    <source>
        <dbReference type="EMBL" id="SOC43760.1"/>
    </source>
</evidence>
<protein>
    <recommendedName>
        <fullName evidence="3">Acetyltransferase (GNAT) family protein</fullName>
    </recommendedName>
</protein>
<accession>A0A285UPG9</accession>
<name>A0A285UPG9_9BACL</name>
<proteinExistence type="predicted"/>
<organism evidence="1 2">
    <name type="scientific">Ureibacillus acetophenoni</name>
    <dbReference type="NCBI Taxonomy" id="614649"/>
    <lineage>
        <taxon>Bacteria</taxon>
        <taxon>Bacillati</taxon>
        <taxon>Bacillota</taxon>
        <taxon>Bacilli</taxon>
        <taxon>Bacillales</taxon>
        <taxon>Caryophanaceae</taxon>
        <taxon>Ureibacillus</taxon>
    </lineage>
</organism>
<gene>
    <name evidence="1" type="ORF">SAMN05877842_11738</name>
</gene>
<reference evidence="2" key="1">
    <citation type="submission" date="2017-08" db="EMBL/GenBank/DDBJ databases">
        <authorList>
            <person name="Varghese N."/>
            <person name="Submissions S."/>
        </authorList>
    </citation>
    <scope>NUCLEOTIDE SEQUENCE [LARGE SCALE GENOMIC DNA]</scope>
    <source>
        <strain evidence="2">JC23</strain>
    </source>
</reference>
<keyword evidence="2" id="KW-1185">Reference proteome</keyword>
<dbReference type="EMBL" id="OBQC01000017">
    <property type="protein sequence ID" value="SOC43760.1"/>
    <property type="molecule type" value="Genomic_DNA"/>
</dbReference>
<sequence length="71" mass="8420">MKITIKKYESKDEGKFINLISLCHEDEYLINIVNSPKLKFAYSAFFENELIGIIFGWTSSFHPYCTYFRIL</sequence>
<dbReference type="AlphaFoldDB" id="A0A285UPG9"/>
<evidence type="ECO:0008006" key="3">
    <source>
        <dbReference type="Google" id="ProtNLM"/>
    </source>
</evidence>
<evidence type="ECO:0000313" key="2">
    <source>
        <dbReference type="Proteomes" id="UP000219252"/>
    </source>
</evidence>